<evidence type="ECO:0000313" key="2">
    <source>
        <dbReference type="Proteomes" id="UP000523105"/>
    </source>
</evidence>
<sequence>MSGLLNSTGAVSGILGTTAAPAAGHVLRSFYVESDAASQTIASTATLLWDEL</sequence>
<dbReference type="EMBL" id="JACASV010000086">
    <property type="protein sequence ID" value="NWJ43989.1"/>
    <property type="molecule type" value="Genomic_DNA"/>
</dbReference>
<comment type="caution">
    <text evidence="1">The sequence shown here is derived from an EMBL/GenBank/DDBJ whole genome shotgun (WGS) entry which is preliminary data.</text>
</comment>
<evidence type="ECO:0000313" key="1">
    <source>
        <dbReference type="EMBL" id="NWJ43989.1"/>
    </source>
</evidence>
<proteinExistence type="predicted"/>
<reference evidence="1 2" key="1">
    <citation type="journal article" date="2019" name="Environ. Microbiol.">
        <title>Genomics insights into ecotype formation of ammonia-oxidizing archaea in the deep ocean.</title>
        <authorList>
            <person name="Wang Y."/>
            <person name="Huang J.M."/>
            <person name="Cui G.J."/>
            <person name="Nunoura T."/>
            <person name="Takaki Y."/>
            <person name="Li W.L."/>
            <person name="Li J."/>
            <person name="Gao Z.M."/>
            <person name="Takai K."/>
            <person name="Zhang A.Q."/>
            <person name="Stepanauskas R."/>
        </authorList>
    </citation>
    <scope>NUCLEOTIDE SEQUENCE [LARGE SCALE GENOMIC DNA]</scope>
    <source>
        <strain evidence="1 2">L15b</strain>
    </source>
</reference>
<dbReference type="AlphaFoldDB" id="A0A7K4MRK0"/>
<name>A0A7K4MRK0_9ARCH</name>
<feature type="non-terminal residue" evidence="1">
    <location>
        <position position="52"/>
    </location>
</feature>
<dbReference type="Proteomes" id="UP000523105">
    <property type="component" value="Unassembled WGS sequence"/>
</dbReference>
<gene>
    <name evidence="1" type="ORF">HX837_07315</name>
</gene>
<accession>A0A7K4MRK0</accession>
<organism evidence="1 2">
    <name type="scientific">Marine Group I thaumarchaeote</name>
    <dbReference type="NCBI Taxonomy" id="2511932"/>
    <lineage>
        <taxon>Archaea</taxon>
        <taxon>Nitrososphaerota</taxon>
        <taxon>Marine Group I</taxon>
    </lineage>
</organism>
<protein>
    <submittedName>
        <fullName evidence="1">Uncharacterized protein</fullName>
    </submittedName>
</protein>